<dbReference type="EC" id="2.4.1.141" evidence="3"/>
<dbReference type="Gene3D" id="3.40.50.2000">
    <property type="entry name" value="Glycogen Phosphorylase B"/>
    <property type="match status" value="1"/>
</dbReference>
<dbReference type="Pfam" id="PF04101">
    <property type="entry name" value="Glyco_tran_28_C"/>
    <property type="match status" value="1"/>
</dbReference>
<evidence type="ECO:0000256" key="7">
    <source>
        <dbReference type="ARBA" id="ARBA00022824"/>
    </source>
</evidence>
<name>A0A8S4PDC1_OWEFU</name>
<evidence type="ECO:0000256" key="4">
    <source>
        <dbReference type="ARBA" id="ARBA00017468"/>
    </source>
</evidence>
<keyword evidence="5" id="KW-0328">Glycosyltransferase</keyword>
<organism evidence="9 10">
    <name type="scientific">Owenia fusiformis</name>
    <name type="common">Polychaete worm</name>
    <dbReference type="NCBI Taxonomy" id="6347"/>
    <lineage>
        <taxon>Eukaryota</taxon>
        <taxon>Metazoa</taxon>
        <taxon>Spiralia</taxon>
        <taxon>Lophotrochozoa</taxon>
        <taxon>Annelida</taxon>
        <taxon>Polychaeta</taxon>
        <taxon>Sedentaria</taxon>
        <taxon>Canalipalpata</taxon>
        <taxon>Sabellida</taxon>
        <taxon>Oweniida</taxon>
        <taxon>Oweniidae</taxon>
        <taxon>Owenia</taxon>
    </lineage>
</organism>
<reference evidence="9" key="1">
    <citation type="submission" date="2022-03" db="EMBL/GenBank/DDBJ databases">
        <authorList>
            <person name="Martin C."/>
        </authorList>
    </citation>
    <scope>NUCLEOTIDE SEQUENCE</scope>
</reference>
<keyword evidence="6" id="KW-0808">Transferase</keyword>
<dbReference type="EMBL" id="CAIIXF020000008">
    <property type="protein sequence ID" value="CAH1790731.1"/>
    <property type="molecule type" value="Genomic_DNA"/>
</dbReference>
<dbReference type="GO" id="GO:0005783">
    <property type="term" value="C:endoplasmic reticulum"/>
    <property type="evidence" value="ECO:0007669"/>
    <property type="project" value="UniProtKB-SubCell"/>
</dbReference>
<dbReference type="Proteomes" id="UP000749559">
    <property type="component" value="Unassembled WGS sequence"/>
</dbReference>
<feature type="domain" description="Glycosyl transferase family 28 C-terminal" evidence="8">
    <location>
        <begin position="29"/>
        <end position="172"/>
    </location>
</feature>
<dbReference type="PANTHER" id="PTHR12867">
    <property type="entry name" value="GLYCOSYL TRANSFERASE-RELATED"/>
    <property type="match status" value="1"/>
</dbReference>
<comment type="caution">
    <text evidence="9">The sequence shown here is derived from an EMBL/GenBank/DDBJ whole genome shotgun (WGS) entry which is preliminary data.</text>
</comment>
<comment type="similarity">
    <text evidence="2">Belongs to the glycosyltransferase 28 family.</text>
</comment>
<accession>A0A8S4PDC1</accession>
<keyword evidence="7" id="KW-0256">Endoplasmic reticulum</keyword>
<dbReference type="SUPFAM" id="SSF53756">
    <property type="entry name" value="UDP-Glycosyltransferase/glycogen phosphorylase"/>
    <property type="match status" value="1"/>
</dbReference>
<dbReference type="InterPro" id="IPR039042">
    <property type="entry name" value="Alg13-like"/>
</dbReference>
<dbReference type="OrthoDB" id="20273at2759"/>
<evidence type="ECO:0000256" key="6">
    <source>
        <dbReference type="ARBA" id="ARBA00022679"/>
    </source>
</evidence>
<evidence type="ECO:0000256" key="5">
    <source>
        <dbReference type="ARBA" id="ARBA00022676"/>
    </source>
</evidence>
<evidence type="ECO:0000256" key="2">
    <source>
        <dbReference type="ARBA" id="ARBA00006962"/>
    </source>
</evidence>
<sequence>MQVNEESFKVTSYSREGIGYQGNMPGNYVFVTVGTTSFDDLIKSVCQPKTCQILNKGGYGKLLLQVGRGDYEPQADMISGLNIEHYRYKDSIADDIKHASLVISHAGAGSVFEALGAERPLIVVINEKLMGNHQVELAAQLQEDNHLYYTTCSNLQQCLKTMDLKTLVPYTPGTPETFRNYLDKIMGFKT</sequence>
<protein>
    <recommendedName>
        <fullName evidence="4">UDP-N-acetylglucosamine transferase subunit ALG13</fullName>
        <ecNumber evidence="3">2.4.1.141</ecNumber>
    </recommendedName>
</protein>
<dbReference type="GO" id="GO:0004577">
    <property type="term" value="F:N-acetylglucosaminyldiphosphodolichol N-acetylglucosaminyltransferase activity"/>
    <property type="evidence" value="ECO:0007669"/>
    <property type="project" value="UniProtKB-EC"/>
</dbReference>
<dbReference type="GO" id="GO:0006488">
    <property type="term" value="P:dolichol-linked oligosaccharide biosynthetic process"/>
    <property type="evidence" value="ECO:0007669"/>
    <property type="project" value="InterPro"/>
</dbReference>
<gene>
    <name evidence="9" type="ORF">OFUS_LOCUS15903</name>
</gene>
<evidence type="ECO:0000313" key="9">
    <source>
        <dbReference type="EMBL" id="CAH1790731.1"/>
    </source>
</evidence>
<keyword evidence="10" id="KW-1185">Reference proteome</keyword>
<dbReference type="InterPro" id="IPR007235">
    <property type="entry name" value="Glyco_trans_28_C"/>
</dbReference>
<dbReference type="AlphaFoldDB" id="A0A8S4PDC1"/>
<evidence type="ECO:0000256" key="1">
    <source>
        <dbReference type="ARBA" id="ARBA00004240"/>
    </source>
</evidence>
<proteinExistence type="inferred from homology"/>
<evidence type="ECO:0000313" key="10">
    <source>
        <dbReference type="Proteomes" id="UP000749559"/>
    </source>
</evidence>
<comment type="subcellular location">
    <subcellularLocation>
        <location evidence="1">Endoplasmic reticulum</location>
    </subcellularLocation>
</comment>
<dbReference type="PANTHER" id="PTHR12867:SF6">
    <property type="entry name" value="N-ACETYLGLUCOSAMINYLDIPHOSPHODOLICHOL N-ACETYLGLUCOSAMINYLTRANSFERASE"/>
    <property type="match status" value="1"/>
</dbReference>
<evidence type="ECO:0000256" key="3">
    <source>
        <dbReference type="ARBA" id="ARBA00012614"/>
    </source>
</evidence>
<evidence type="ECO:0000259" key="8">
    <source>
        <dbReference type="Pfam" id="PF04101"/>
    </source>
</evidence>